<protein>
    <submittedName>
        <fullName evidence="3">SRPBCC domain-containing protein</fullName>
    </submittedName>
</protein>
<dbReference type="SUPFAM" id="SSF55961">
    <property type="entry name" value="Bet v1-like"/>
    <property type="match status" value="1"/>
</dbReference>
<accession>A0AAW6T952</accession>
<dbReference type="Gene3D" id="3.30.530.20">
    <property type="match status" value="1"/>
</dbReference>
<gene>
    <name evidence="3" type="ORF">QF206_04870</name>
</gene>
<reference evidence="3 4" key="1">
    <citation type="submission" date="2023-04" db="EMBL/GenBank/DDBJ databases">
        <title>Klugiella caeni sp. nov. isolated from the sludge of biochemical tank.</title>
        <authorList>
            <person name="Geng K."/>
        </authorList>
    </citation>
    <scope>NUCLEOTIDE SEQUENCE [LARGE SCALE GENOMIC DNA]</scope>
    <source>
        <strain evidence="3 4">YN-L-19</strain>
    </source>
</reference>
<keyword evidence="4" id="KW-1185">Reference proteome</keyword>
<dbReference type="RefSeq" id="WP_281488042.1">
    <property type="nucleotide sequence ID" value="NZ_JASATX010000001.1"/>
</dbReference>
<name>A0AAW6T952_9MICO</name>
<proteinExistence type="inferred from homology"/>
<dbReference type="EMBL" id="JASATX010000001">
    <property type="protein sequence ID" value="MDI2098298.1"/>
    <property type="molecule type" value="Genomic_DNA"/>
</dbReference>
<comment type="similarity">
    <text evidence="1">Belongs to the AHA1 family.</text>
</comment>
<dbReference type="Proteomes" id="UP001321506">
    <property type="component" value="Unassembled WGS sequence"/>
</dbReference>
<sequence>MTVTAFDKDVDSLTLTFVVELPIGMERAWQFWADPRTLERWWGPPSWPATVTQHDFVPGGSTRYFMTGPDGDTSHGWWTITELEPPRLLAFEDGFSDVDGTPIAEMPTTRARVTFEPLEAGTRMTIASTCASREQFDQLIHMGVEEGMTQALSQLDALIDEEVAREE</sequence>
<dbReference type="InterPro" id="IPR023393">
    <property type="entry name" value="START-like_dom_sf"/>
</dbReference>
<dbReference type="InterPro" id="IPR013538">
    <property type="entry name" value="ASHA1/2-like_C"/>
</dbReference>
<evidence type="ECO:0000256" key="1">
    <source>
        <dbReference type="ARBA" id="ARBA00006817"/>
    </source>
</evidence>
<evidence type="ECO:0000313" key="3">
    <source>
        <dbReference type="EMBL" id="MDI2098298.1"/>
    </source>
</evidence>
<dbReference type="AlphaFoldDB" id="A0AAW6T952"/>
<organism evidence="3 4">
    <name type="scientific">Ruicaihuangia caeni</name>
    <dbReference type="NCBI Taxonomy" id="3042517"/>
    <lineage>
        <taxon>Bacteria</taxon>
        <taxon>Bacillati</taxon>
        <taxon>Actinomycetota</taxon>
        <taxon>Actinomycetes</taxon>
        <taxon>Micrococcales</taxon>
        <taxon>Microbacteriaceae</taxon>
        <taxon>Ruicaihuangia</taxon>
    </lineage>
</organism>
<dbReference type="CDD" id="cd07814">
    <property type="entry name" value="SRPBCC_CalC_Aha1-like"/>
    <property type="match status" value="1"/>
</dbReference>
<dbReference type="Pfam" id="PF08327">
    <property type="entry name" value="AHSA1"/>
    <property type="match status" value="1"/>
</dbReference>
<comment type="caution">
    <text evidence="3">The sequence shown here is derived from an EMBL/GenBank/DDBJ whole genome shotgun (WGS) entry which is preliminary data.</text>
</comment>
<evidence type="ECO:0000259" key="2">
    <source>
        <dbReference type="Pfam" id="PF08327"/>
    </source>
</evidence>
<evidence type="ECO:0000313" key="4">
    <source>
        <dbReference type="Proteomes" id="UP001321506"/>
    </source>
</evidence>
<feature type="domain" description="Activator of Hsp90 ATPase homologue 1/2-like C-terminal" evidence="2">
    <location>
        <begin position="26"/>
        <end position="159"/>
    </location>
</feature>